<dbReference type="SUPFAM" id="SSF53850">
    <property type="entry name" value="Periplasmic binding protein-like II"/>
    <property type="match status" value="1"/>
</dbReference>
<dbReference type="OrthoDB" id="5348911at2"/>
<gene>
    <name evidence="6" type="ordered locus">KVU_0907</name>
</gene>
<evidence type="ECO:0000256" key="4">
    <source>
        <dbReference type="SAM" id="SignalP"/>
    </source>
</evidence>
<evidence type="ECO:0000256" key="1">
    <source>
        <dbReference type="ARBA" id="ARBA00004418"/>
    </source>
</evidence>
<dbReference type="Gene3D" id="3.40.190.10">
    <property type="entry name" value="Periplasmic binding protein-like II"/>
    <property type="match status" value="2"/>
</dbReference>
<organism evidence="6 7">
    <name type="scientific">Ketogulonicigenium vulgare (strain WSH-001)</name>
    <dbReference type="NCBI Taxonomy" id="759362"/>
    <lineage>
        <taxon>Bacteria</taxon>
        <taxon>Pseudomonadati</taxon>
        <taxon>Pseudomonadota</taxon>
        <taxon>Alphaproteobacteria</taxon>
        <taxon>Rhodobacterales</taxon>
        <taxon>Roseobacteraceae</taxon>
        <taxon>Ketogulonicigenium</taxon>
    </lineage>
</organism>
<dbReference type="EMBL" id="CP002018">
    <property type="protein sequence ID" value="AEM40746.1"/>
    <property type="molecule type" value="Genomic_DNA"/>
</dbReference>
<dbReference type="GO" id="GO:0042597">
    <property type="term" value="C:periplasmic space"/>
    <property type="evidence" value="ECO:0007669"/>
    <property type="project" value="UniProtKB-SubCell"/>
</dbReference>
<evidence type="ECO:0000259" key="5">
    <source>
        <dbReference type="Pfam" id="PF09084"/>
    </source>
</evidence>
<reference evidence="6 7" key="1">
    <citation type="journal article" date="2011" name="J. Bacteriol.">
        <title>Complete genome sequence of the industrial strain Ketogulonicigenium vulgare WSH-001.</title>
        <authorList>
            <person name="Liu L."/>
            <person name="Li Y."/>
            <person name="Zhang J."/>
            <person name="Zhou Z."/>
            <person name="Liu J."/>
            <person name="Li X."/>
            <person name="Zhou J."/>
            <person name="Du G."/>
            <person name="Wang L."/>
            <person name="Chen J."/>
        </authorList>
    </citation>
    <scope>NUCLEOTIDE SEQUENCE [LARGE SCALE GENOMIC DNA]</scope>
    <source>
        <strain evidence="6 7">WSH-001</strain>
    </source>
</reference>
<comment type="subcellular location">
    <subcellularLocation>
        <location evidence="1">Periplasm</location>
    </subcellularLocation>
</comment>
<evidence type="ECO:0000256" key="2">
    <source>
        <dbReference type="ARBA" id="ARBA00010742"/>
    </source>
</evidence>
<name>F9Y5J3_KETVW</name>
<evidence type="ECO:0000256" key="3">
    <source>
        <dbReference type="ARBA" id="ARBA00022729"/>
    </source>
</evidence>
<feature type="chain" id="PRO_5003391315" evidence="4">
    <location>
        <begin position="22"/>
        <end position="343"/>
    </location>
</feature>
<dbReference type="PATRIC" id="fig|759362.5.peg.938"/>
<dbReference type="eggNOG" id="COG0715">
    <property type="taxonomic scope" value="Bacteria"/>
</dbReference>
<keyword evidence="7" id="KW-1185">Reference proteome</keyword>
<comment type="similarity">
    <text evidence="2">Belongs to the bacterial solute-binding protein SsuA/TauA family.</text>
</comment>
<protein>
    <submittedName>
        <fullName evidence="6">ABC transporter, periplasmic substrate-binding protein</fullName>
    </submittedName>
</protein>
<dbReference type="KEGG" id="kvl:KVU_0907"/>
<dbReference type="AlphaFoldDB" id="F9Y5J3"/>
<dbReference type="RefSeq" id="WP_013384202.1">
    <property type="nucleotide sequence ID" value="NC_017384.1"/>
</dbReference>
<dbReference type="HOGENOM" id="CLU_808401_0_0_5"/>
<accession>F9Y5J3</accession>
<dbReference type="PANTHER" id="PTHR30024:SF47">
    <property type="entry name" value="TAURINE-BINDING PERIPLASMIC PROTEIN"/>
    <property type="match status" value="1"/>
</dbReference>
<keyword evidence="3 4" id="KW-0732">Signal</keyword>
<dbReference type="PANTHER" id="PTHR30024">
    <property type="entry name" value="ALIPHATIC SULFONATES-BINDING PROTEIN-RELATED"/>
    <property type="match status" value="1"/>
</dbReference>
<evidence type="ECO:0000313" key="6">
    <source>
        <dbReference type="EMBL" id="AEM40746.1"/>
    </source>
</evidence>
<sequence>MKKLSLGVALAALVAAGPLAAQDANPQLNVALAVIDANFNVTNASAFRLAESMGYFERHGVDVNFITLDGTPQAVAALRSGDVDLADISIDAAIRLRAENDIPVRGVVAVSIGSAFLIAAKSDIETVADLSGRSFAIADNGSLDHTLTQAVTRGYDVDPASLNYVAIGAPDVRVHALAAGRVDATTVSFGTYSSIAGTEGIHVLVNPDDFSQRAPALSKFVAGLEPVLEEKADAVERFTAALIEVSRDMRANPEAWVDAAAAARSDLSRESLERTVQILARRWCVNGCLGEEDLSGSIAFIYQGADFANTPVLGTQDLVDFRFTDAAIAQLGVATGDAFDARN</sequence>
<dbReference type="Pfam" id="PF09084">
    <property type="entry name" value="NMT1"/>
    <property type="match status" value="1"/>
</dbReference>
<feature type="domain" description="SsuA/THI5-like" evidence="5">
    <location>
        <begin position="43"/>
        <end position="255"/>
    </location>
</feature>
<dbReference type="Proteomes" id="UP000000692">
    <property type="component" value="Chromosome"/>
</dbReference>
<evidence type="ECO:0000313" key="7">
    <source>
        <dbReference type="Proteomes" id="UP000000692"/>
    </source>
</evidence>
<dbReference type="InterPro" id="IPR015168">
    <property type="entry name" value="SsuA/THI5"/>
</dbReference>
<proteinExistence type="inferred from homology"/>
<feature type="signal peptide" evidence="4">
    <location>
        <begin position="1"/>
        <end position="21"/>
    </location>
</feature>